<proteinExistence type="predicted"/>
<accession>A0ABV0BLK2</accession>
<evidence type="ECO:0000313" key="2">
    <source>
        <dbReference type="Proteomes" id="UP001418637"/>
    </source>
</evidence>
<gene>
    <name evidence="1" type="ORF">WJT86_12045</name>
</gene>
<comment type="caution">
    <text evidence="1">The sequence shown here is derived from an EMBL/GenBank/DDBJ whole genome shotgun (WGS) entry which is preliminary data.</text>
</comment>
<organism evidence="1 2">
    <name type="scientific">Hohaiivirga grylli</name>
    <dbReference type="NCBI Taxonomy" id="3133970"/>
    <lineage>
        <taxon>Bacteria</taxon>
        <taxon>Pseudomonadati</taxon>
        <taxon>Pseudomonadota</taxon>
        <taxon>Alphaproteobacteria</taxon>
        <taxon>Hyphomicrobiales</taxon>
        <taxon>Methylobacteriaceae</taxon>
        <taxon>Hohaiivirga</taxon>
    </lineage>
</organism>
<keyword evidence="2" id="KW-1185">Reference proteome</keyword>
<evidence type="ECO:0000313" key="1">
    <source>
        <dbReference type="EMBL" id="MEN3931784.1"/>
    </source>
</evidence>
<name>A0ABV0BLK2_9HYPH</name>
<sequence>MLEFSVGSSMNRDDLYVELSYDYSQWGEIAFSEDNGKLSIIIYLEKDKKLKFEYDEFITFLEKAKKRLLQVEGLK</sequence>
<dbReference type="EMBL" id="JBBYXI010000010">
    <property type="protein sequence ID" value="MEN3931784.1"/>
    <property type="molecule type" value="Genomic_DNA"/>
</dbReference>
<protein>
    <submittedName>
        <fullName evidence="1">Uncharacterized protein</fullName>
    </submittedName>
</protein>
<dbReference type="RefSeq" id="WP_346337831.1">
    <property type="nucleotide sequence ID" value="NZ_JBBYXI010000010.1"/>
</dbReference>
<dbReference type="Proteomes" id="UP001418637">
    <property type="component" value="Unassembled WGS sequence"/>
</dbReference>
<reference evidence="1 2" key="1">
    <citation type="submission" date="2024-04" db="EMBL/GenBank/DDBJ databases">
        <title>A novel species isolated from cricket.</title>
        <authorList>
            <person name="Wang H.-C."/>
        </authorList>
    </citation>
    <scope>NUCLEOTIDE SEQUENCE [LARGE SCALE GENOMIC DNA]</scope>
    <source>
        <strain evidence="1 2">WL0021</strain>
    </source>
</reference>